<keyword evidence="4 7" id="KW-1133">Transmembrane helix</keyword>
<dbReference type="SUPFAM" id="SSF81345">
    <property type="entry name" value="ABC transporter involved in vitamin B12 uptake, BtuC"/>
    <property type="match status" value="1"/>
</dbReference>
<dbReference type="PANTHER" id="PTHR30477">
    <property type="entry name" value="ABC-TRANSPORTER METAL-BINDING PROTEIN"/>
    <property type="match status" value="1"/>
</dbReference>
<protein>
    <submittedName>
        <fullName evidence="8">Manganese transporter</fullName>
    </submittedName>
</protein>
<evidence type="ECO:0000256" key="5">
    <source>
        <dbReference type="ARBA" id="ARBA00023136"/>
    </source>
</evidence>
<evidence type="ECO:0000256" key="6">
    <source>
        <dbReference type="RuleBase" id="RU003943"/>
    </source>
</evidence>
<feature type="transmembrane region" description="Helical" evidence="7">
    <location>
        <begin position="245"/>
        <end position="266"/>
    </location>
</feature>
<organism evidence="8 9">
    <name type="scientific">Candidatus Uhrbacteria bacterium CG_4_10_14_0_8_um_filter_58_22</name>
    <dbReference type="NCBI Taxonomy" id="1975029"/>
    <lineage>
        <taxon>Bacteria</taxon>
        <taxon>Candidatus Uhriibacteriota</taxon>
    </lineage>
</organism>
<evidence type="ECO:0000256" key="1">
    <source>
        <dbReference type="ARBA" id="ARBA00004141"/>
    </source>
</evidence>
<feature type="transmembrane region" description="Helical" evidence="7">
    <location>
        <begin position="12"/>
        <end position="36"/>
    </location>
</feature>
<feature type="transmembrane region" description="Helical" evidence="7">
    <location>
        <begin position="218"/>
        <end position="239"/>
    </location>
</feature>
<comment type="similarity">
    <text evidence="2 6">Belongs to the ABC-3 integral membrane protein family.</text>
</comment>
<dbReference type="Pfam" id="PF00950">
    <property type="entry name" value="ABC-3"/>
    <property type="match status" value="1"/>
</dbReference>
<dbReference type="InterPro" id="IPR037294">
    <property type="entry name" value="ABC_BtuC-like"/>
</dbReference>
<dbReference type="Proteomes" id="UP000230973">
    <property type="component" value="Unassembled WGS sequence"/>
</dbReference>
<keyword evidence="3 6" id="KW-0812">Transmembrane</keyword>
<sequence>MQLLLEMLQFPFMQRALIAGAMLALLLSILGIFVTVRRMAFFGDGIAHASLAGIAIAILVGVSPLPVALAWAAAVALAVWWLERSTRLSSDTLIGILFTASMALGVVLMSFTRGYQPELVSFLFGSILSVRSIDLTYILAIGAVILTWLLLSFRHLTYMSLSEDQAIVSGIPVRLQTVILYVALALATVLGVKILGIILVSALLILPPAASRLLSSNFRGHVVMSVVMSELMVLLGLAVSCLYDLPSGATIILTGTAIFLLTALAGRLKR</sequence>
<reference evidence="9" key="1">
    <citation type="submission" date="2017-09" db="EMBL/GenBank/DDBJ databases">
        <title>Depth-based differentiation of microbial function through sediment-hosted aquifers and enrichment of novel symbionts in the deep terrestrial subsurface.</title>
        <authorList>
            <person name="Probst A.J."/>
            <person name="Ladd B."/>
            <person name="Jarett J.K."/>
            <person name="Geller-Mcgrath D.E."/>
            <person name="Sieber C.M.K."/>
            <person name="Emerson J.B."/>
            <person name="Anantharaman K."/>
            <person name="Thomas B.C."/>
            <person name="Malmstrom R."/>
            <person name="Stieglmeier M."/>
            <person name="Klingl A."/>
            <person name="Woyke T."/>
            <person name="Ryan C.M."/>
            <person name="Banfield J.F."/>
        </authorList>
    </citation>
    <scope>NUCLEOTIDE SEQUENCE [LARGE SCALE GENOMIC DNA]</scope>
</reference>
<comment type="subcellular location">
    <subcellularLocation>
        <location evidence="6">Cell membrane</location>
        <topology evidence="6">Multi-pass membrane protein</topology>
    </subcellularLocation>
    <subcellularLocation>
        <location evidence="1">Membrane</location>
        <topology evidence="1">Multi-pass membrane protein</topology>
    </subcellularLocation>
</comment>
<accession>A0A2M7Q917</accession>
<name>A0A2M7Q917_9BACT</name>
<feature type="transmembrane region" description="Helical" evidence="7">
    <location>
        <begin position="48"/>
        <end position="81"/>
    </location>
</feature>
<proteinExistence type="inferred from homology"/>
<dbReference type="EMBL" id="PFLC01000058">
    <property type="protein sequence ID" value="PIY61945.1"/>
    <property type="molecule type" value="Genomic_DNA"/>
</dbReference>
<comment type="caution">
    <text evidence="8">The sequence shown here is derived from an EMBL/GenBank/DDBJ whole genome shotgun (WGS) entry which is preliminary data.</text>
</comment>
<evidence type="ECO:0000313" key="9">
    <source>
        <dbReference type="Proteomes" id="UP000230973"/>
    </source>
</evidence>
<feature type="transmembrane region" description="Helical" evidence="7">
    <location>
        <begin position="93"/>
        <end position="111"/>
    </location>
</feature>
<feature type="transmembrane region" description="Helical" evidence="7">
    <location>
        <begin position="178"/>
        <end position="206"/>
    </location>
</feature>
<keyword evidence="6" id="KW-0813">Transport</keyword>
<dbReference type="GO" id="GO:0055085">
    <property type="term" value="P:transmembrane transport"/>
    <property type="evidence" value="ECO:0007669"/>
    <property type="project" value="InterPro"/>
</dbReference>
<gene>
    <name evidence="8" type="ORF">COY93_04340</name>
</gene>
<feature type="transmembrane region" description="Helical" evidence="7">
    <location>
        <begin position="132"/>
        <end position="151"/>
    </location>
</feature>
<evidence type="ECO:0000256" key="2">
    <source>
        <dbReference type="ARBA" id="ARBA00008034"/>
    </source>
</evidence>
<dbReference type="PRINTS" id="PR00173">
    <property type="entry name" value="EDTRNSPORT"/>
</dbReference>
<keyword evidence="5 7" id="KW-0472">Membrane</keyword>
<dbReference type="PANTHER" id="PTHR30477:SF0">
    <property type="entry name" value="METAL TRANSPORT SYSTEM MEMBRANE PROTEIN TM_0125-RELATED"/>
    <property type="match status" value="1"/>
</dbReference>
<evidence type="ECO:0000256" key="4">
    <source>
        <dbReference type="ARBA" id="ARBA00022989"/>
    </source>
</evidence>
<dbReference type="Gene3D" id="1.10.3470.10">
    <property type="entry name" value="ABC transporter involved in vitamin B12 uptake, BtuC"/>
    <property type="match status" value="1"/>
</dbReference>
<evidence type="ECO:0000313" key="8">
    <source>
        <dbReference type="EMBL" id="PIY61945.1"/>
    </source>
</evidence>
<dbReference type="AlphaFoldDB" id="A0A2M7Q917"/>
<dbReference type="GO" id="GO:0043190">
    <property type="term" value="C:ATP-binding cassette (ABC) transporter complex"/>
    <property type="evidence" value="ECO:0007669"/>
    <property type="project" value="InterPro"/>
</dbReference>
<dbReference type="CDD" id="cd06550">
    <property type="entry name" value="TM_ABC_iron-siderophores_like"/>
    <property type="match status" value="1"/>
</dbReference>
<dbReference type="GO" id="GO:0010043">
    <property type="term" value="P:response to zinc ion"/>
    <property type="evidence" value="ECO:0007669"/>
    <property type="project" value="TreeGrafter"/>
</dbReference>
<evidence type="ECO:0000256" key="7">
    <source>
        <dbReference type="SAM" id="Phobius"/>
    </source>
</evidence>
<dbReference type="InterPro" id="IPR001626">
    <property type="entry name" value="ABC_TroCD"/>
</dbReference>
<evidence type="ECO:0000256" key="3">
    <source>
        <dbReference type="ARBA" id="ARBA00022692"/>
    </source>
</evidence>